<dbReference type="EMBL" id="DTHO01000058">
    <property type="protein sequence ID" value="HGG99843.1"/>
    <property type="molecule type" value="Genomic_DNA"/>
</dbReference>
<accession>A0A7C4EKU9</accession>
<name>A0A7C4EKU9_9BACT</name>
<protein>
    <submittedName>
        <fullName evidence="1">DUF935 family protein</fullName>
    </submittedName>
</protein>
<organism evidence="1">
    <name type="scientific">Thermodesulfovibrio aggregans</name>
    <dbReference type="NCBI Taxonomy" id="86166"/>
    <lineage>
        <taxon>Bacteria</taxon>
        <taxon>Pseudomonadati</taxon>
        <taxon>Nitrospirota</taxon>
        <taxon>Thermodesulfovibrionia</taxon>
        <taxon>Thermodesulfovibrionales</taxon>
        <taxon>Thermodesulfovibrionaceae</taxon>
        <taxon>Thermodesulfovibrio</taxon>
    </lineage>
</organism>
<dbReference type="InterPro" id="IPR009279">
    <property type="entry name" value="Portal_Mu"/>
</dbReference>
<proteinExistence type="predicted"/>
<evidence type="ECO:0000313" key="1">
    <source>
        <dbReference type="EMBL" id="HGG99843.1"/>
    </source>
</evidence>
<dbReference type="AlphaFoldDB" id="A0A7C4EKU9"/>
<gene>
    <name evidence="1" type="ORF">ENV75_05290</name>
</gene>
<reference evidence="1" key="1">
    <citation type="journal article" date="2020" name="mSystems">
        <title>Genome- and Community-Level Interaction Insights into Carbon Utilization and Element Cycling Functions of Hydrothermarchaeota in Hydrothermal Sediment.</title>
        <authorList>
            <person name="Zhou Z."/>
            <person name="Liu Y."/>
            <person name="Xu W."/>
            <person name="Pan J."/>
            <person name="Luo Z.H."/>
            <person name="Li M."/>
        </authorList>
    </citation>
    <scope>NUCLEOTIDE SEQUENCE [LARGE SCALE GENOMIC DNA]</scope>
    <source>
        <strain evidence="1">SpSt-788</strain>
    </source>
</reference>
<sequence length="402" mass="45681">MAIDKDLTAEVASPFQRIMTFFDYMPNPDEILRERGENLGLYKKMLLDPRVFSLLELRKSMALDRSYSIVSNEQKVIDFLYELLGAINIKESCKNILSALEFGFSVTEIIWQMKDGKYIPAQLKLRDPERFSFDYQGNLYILQDGARKRLDTEYKFIVHRHGGIESPYGASVLKQCYWPVMFKHAGWRFWMTAAEKFGVPTVLAIFESEDEQQARQRARDLAEALSSIQSDAAVALGNIKEVTTLEVKGSLESFKTLIEACDDQIAYALTGQSLASAEGQYGTRAQAEVHERMFHAIAKQDAVSLGHTLSKTLIRYICELNFGKDVSAAITFDIDEYADWSLLKEAIELGVPVSKKVLYREYNIPEPDNPGDAFVTPKAEKHQSSMLFADIDKKKRKFLNIS</sequence>
<dbReference type="Pfam" id="PF06074">
    <property type="entry name" value="Portal_Mu"/>
    <property type="match status" value="1"/>
</dbReference>
<comment type="caution">
    <text evidence="1">The sequence shown here is derived from an EMBL/GenBank/DDBJ whole genome shotgun (WGS) entry which is preliminary data.</text>
</comment>